<dbReference type="EMBL" id="LNIX01000007">
    <property type="protein sequence ID" value="OXA51657.1"/>
    <property type="molecule type" value="Genomic_DNA"/>
</dbReference>
<protein>
    <submittedName>
        <fullName evidence="2">Nucleotide-binding oligomerization domain-containing protein 1</fullName>
    </submittedName>
</protein>
<reference evidence="2 3" key="1">
    <citation type="submission" date="2015-12" db="EMBL/GenBank/DDBJ databases">
        <title>The genome of Folsomia candida.</title>
        <authorList>
            <person name="Faddeeva A."/>
            <person name="Derks M.F."/>
            <person name="Anvar Y."/>
            <person name="Smit S."/>
            <person name="Van Straalen N."/>
            <person name="Roelofs D."/>
        </authorList>
    </citation>
    <scope>NUCLEOTIDE SEQUENCE [LARGE SCALE GENOMIC DNA]</scope>
    <source>
        <strain evidence="2 3">VU population</strain>
        <tissue evidence="2">Whole body</tissue>
    </source>
</reference>
<dbReference type="OrthoDB" id="10681201at2759"/>
<dbReference type="InterPro" id="IPR011029">
    <property type="entry name" value="DEATH-like_dom_sf"/>
</dbReference>
<dbReference type="Pfam" id="PF00619">
    <property type="entry name" value="CARD"/>
    <property type="match status" value="1"/>
</dbReference>
<dbReference type="Proteomes" id="UP000198287">
    <property type="component" value="Unassembled WGS sequence"/>
</dbReference>
<dbReference type="Gene3D" id="1.10.533.10">
    <property type="entry name" value="Death Domain, Fas"/>
    <property type="match status" value="1"/>
</dbReference>
<name>A0A226E3V7_FOLCA</name>
<dbReference type="InterPro" id="IPR001315">
    <property type="entry name" value="CARD"/>
</dbReference>
<organism evidence="2 3">
    <name type="scientific">Folsomia candida</name>
    <name type="common">Springtail</name>
    <dbReference type="NCBI Taxonomy" id="158441"/>
    <lineage>
        <taxon>Eukaryota</taxon>
        <taxon>Metazoa</taxon>
        <taxon>Ecdysozoa</taxon>
        <taxon>Arthropoda</taxon>
        <taxon>Hexapoda</taxon>
        <taxon>Collembola</taxon>
        <taxon>Entomobryomorpha</taxon>
        <taxon>Isotomoidea</taxon>
        <taxon>Isotomidae</taxon>
        <taxon>Proisotominae</taxon>
        <taxon>Folsomia</taxon>
    </lineage>
</organism>
<sequence length="278" mass="31925">MTIDQPTILQNIIKENRKLLQDHLKNVLTVADHLFERGHFRRSDYHEIDQVELATERCNKFLDILVSKNDDTVLDEFIDYLGQTKSKANNKEDKSETLNDSEKANNTDLASYAILFEKLTLSRDKFASKISNVDGSTTPAVIIDSADFTLTPKALDEICTRIILKNEKAKKNWSIVISNMNGLEDVELLTYHETSDGERNRFDDDNNLLPMKMRLRFKGEHQTIQNYIHCINWEEIAHKCFALWKERNGTNATFFSLVGIFQHSQLTGIAGVIFIQIG</sequence>
<dbReference type="AlphaFoldDB" id="A0A226E3V7"/>
<gene>
    <name evidence="2" type="ORF">Fcan01_13677</name>
</gene>
<dbReference type="GO" id="GO:0042981">
    <property type="term" value="P:regulation of apoptotic process"/>
    <property type="evidence" value="ECO:0007669"/>
    <property type="project" value="InterPro"/>
</dbReference>
<feature type="domain" description="CARD" evidence="1">
    <location>
        <begin position="5"/>
        <end position="81"/>
    </location>
</feature>
<dbReference type="PROSITE" id="PS50209">
    <property type="entry name" value="CARD"/>
    <property type="match status" value="1"/>
</dbReference>
<evidence type="ECO:0000313" key="2">
    <source>
        <dbReference type="EMBL" id="OXA51657.1"/>
    </source>
</evidence>
<comment type="caution">
    <text evidence="2">The sequence shown here is derived from an EMBL/GenBank/DDBJ whole genome shotgun (WGS) entry which is preliminary data.</text>
</comment>
<evidence type="ECO:0000259" key="1">
    <source>
        <dbReference type="PROSITE" id="PS50209"/>
    </source>
</evidence>
<keyword evidence="3" id="KW-1185">Reference proteome</keyword>
<proteinExistence type="predicted"/>
<dbReference type="CDD" id="cd01671">
    <property type="entry name" value="CARD"/>
    <property type="match status" value="1"/>
</dbReference>
<dbReference type="SUPFAM" id="SSF47986">
    <property type="entry name" value="DEATH domain"/>
    <property type="match status" value="1"/>
</dbReference>
<accession>A0A226E3V7</accession>
<evidence type="ECO:0000313" key="3">
    <source>
        <dbReference type="Proteomes" id="UP000198287"/>
    </source>
</evidence>